<evidence type="ECO:0000256" key="4">
    <source>
        <dbReference type="ARBA" id="ARBA00022777"/>
    </source>
</evidence>
<keyword evidence="1" id="KW-0723">Serine/threonine-protein kinase</keyword>
<keyword evidence="8" id="KW-1185">Reference proteome</keyword>
<keyword evidence="2" id="KW-0808">Transferase</keyword>
<dbReference type="PROSITE" id="PS50011">
    <property type="entry name" value="PROTEIN_KINASE_DOM"/>
    <property type="match status" value="1"/>
</dbReference>
<evidence type="ECO:0000256" key="5">
    <source>
        <dbReference type="ARBA" id="ARBA00022840"/>
    </source>
</evidence>
<dbReference type="EMBL" id="JANQDX010000007">
    <property type="protein sequence ID" value="KAL0921130.1"/>
    <property type="molecule type" value="Genomic_DNA"/>
</dbReference>
<evidence type="ECO:0000313" key="7">
    <source>
        <dbReference type="EMBL" id="KAL0921130.1"/>
    </source>
</evidence>
<dbReference type="InterPro" id="IPR000719">
    <property type="entry name" value="Prot_kinase_dom"/>
</dbReference>
<dbReference type="Proteomes" id="UP001552299">
    <property type="component" value="Unassembled WGS sequence"/>
</dbReference>
<evidence type="ECO:0000256" key="1">
    <source>
        <dbReference type="ARBA" id="ARBA00022527"/>
    </source>
</evidence>
<evidence type="ECO:0000313" key="8">
    <source>
        <dbReference type="Proteomes" id="UP001552299"/>
    </source>
</evidence>
<sequence>MQALARARELLGFGQFTTISISTDEAFAVKTIFKFSDDFDHRLIGSGIKLTCVAEFRNSRSVQLHQVYEHDEAIYLILDLCPSPDLFSRIEAHGSFYESEAAALLTELVESIAECHRRGIAHRDMKPKNVFSDSNGRLLLSDFGSVAFFEKGARTLKRKVGTPAYMAPELIAGQN</sequence>
<name>A0ABD0V7Y7_DENTH</name>
<evidence type="ECO:0000256" key="2">
    <source>
        <dbReference type="ARBA" id="ARBA00022679"/>
    </source>
</evidence>
<accession>A0ABD0V7Y7</accession>
<dbReference type="InterPro" id="IPR050205">
    <property type="entry name" value="CDPK_Ser/Thr_kinases"/>
</dbReference>
<dbReference type="GO" id="GO:0004674">
    <property type="term" value="F:protein serine/threonine kinase activity"/>
    <property type="evidence" value="ECO:0007669"/>
    <property type="project" value="UniProtKB-KW"/>
</dbReference>
<dbReference type="SMART" id="SM00220">
    <property type="entry name" value="S_TKc"/>
    <property type="match status" value="1"/>
</dbReference>
<dbReference type="Pfam" id="PF00069">
    <property type="entry name" value="Pkinase"/>
    <property type="match status" value="1"/>
</dbReference>
<proteinExistence type="predicted"/>
<keyword evidence="3" id="KW-0547">Nucleotide-binding</keyword>
<evidence type="ECO:0000256" key="3">
    <source>
        <dbReference type="ARBA" id="ARBA00022741"/>
    </source>
</evidence>
<dbReference type="GO" id="GO:0005524">
    <property type="term" value="F:ATP binding"/>
    <property type="evidence" value="ECO:0007669"/>
    <property type="project" value="UniProtKB-KW"/>
</dbReference>
<dbReference type="Gene3D" id="1.10.510.10">
    <property type="entry name" value="Transferase(Phosphotransferase) domain 1"/>
    <property type="match status" value="1"/>
</dbReference>
<organism evidence="7 8">
    <name type="scientific">Dendrobium thyrsiflorum</name>
    <name type="common">Pinecone-like raceme dendrobium</name>
    <name type="synonym">Orchid</name>
    <dbReference type="NCBI Taxonomy" id="117978"/>
    <lineage>
        <taxon>Eukaryota</taxon>
        <taxon>Viridiplantae</taxon>
        <taxon>Streptophyta</taxon>
        <taxon>Embryophyta</taxon>
        <taxon>Tracheophyta</taxon>
        <taxon>Spermatophyta</taxon>
        <taxon>Magnoliopsida</taxon>
        <taxon>Liliopsida</taxon>
        <taxon>Asparagales</taxon>
        <taxon>Orchidaceae</taxon>
        <taxon>Epidendroideae</taxon>
        <taxon>Malaxideae</taxon>
        <taxon>Dendrobiinae</taxon>
        <taxon>Dendrobium</taxon>
    </lineage>
</organism>
<keyword evidence="4" id="KW-0418">Kinase</keyword>
<feature type="domain" description="Protein kinase" evidence="6">
    <location>
        <begin position="5"/>
        <end position="175"/>
    </location>
</feature>
<gene>
    <name evidence="7" type="ORF">M5K25_008170</name>
</gene>
<dbReference type="AlphaFoldDB" id="A0ABD0V7Y7"/>
<evidence type="ECO:0000259" key="6">
    <source>
        <dbReference type="PROSITE" id="PS50011"/>
    </source>
</evidence>
<dbReference type="PANTHER" id="PTHR24349">
    <property type="entry name" value="SERINE/THREONINE-PROTEIN KINASE"/>
    <property type="match status" value="1"/>
</dbReference>
<reference evidence="7 8" key="1">
    <citation type="journal article" date="2024" name="Plant Biotechnol. J.">
        <title>Dendrobium thyrsiflorum genome and its molecular insights into genes involved in important horticultural traits.</title>
        <authorList>
            <person name="Chen B."/>
            <person name="Wang J.Y."/>
            <person name="Zheng P.J."/>
            <person name="Li K.L."/>
            <person name="Liang Y.M."/>
            <person name="Chen X.F."/>
            <person name="Zhang C."/>
            <person name="Zhao X."/>
            <person name="He X."/>
            <person name="Zhang G.Q."/>
            <person name="Liu Z.J."/>
            <person name="Xu Q."/>
        </authorList>
    </citation>
    <scope>NUCLEOTIDE SEQUENCE [LARGE SCALE GENOMIC DNA]</scope>
    <source>
        <strain evidence="7">GZMU011</strain>
    </source>
</reference>
<comment type="caution">
    <text evidence="7">The sequence shown here is derived from an EMBL/GenBank/DDBJ whole genome shotgun (WGS) entry which is preliminary data.</text>
</comment>
<protein>
    <recommendedName>
        <fullName evidence="6">Protein kinase domain-containing protein</fullName>
    </recommendedName>
</protein>
<dbReference type="SUPFAM" id="SSF56112">
    <property type="entry name" value="Protein kinase-like (PK-like)"/>
    <property type="match status" value="1"/>
</dbReference>
<dbReference type="InterPro" id="IPR011009">
    <property type="entry name" value="Kinase-like_dom_sf"/>
</dbReference>
<keyword evidence="5" id="KW-0067">ATP-binding</keyword>